<keyword evidence="3" id="KW-1185">Reference proteome</keyword>
<dbReference type="Gene3D" id="3.30.1330.80">
    <property type="entry name" value="Hypothetical protein, similar to alpha- acetolactate decarboxylase, domain 2"/>
    <property type="match status" value="1"/>
</dbReference>
<dbReference type="CDD" id="cd11378">
    <property type="entry name" value="DUF296"/>
    <property type="match status" value="1"/>
</dbReference>
<feature type="domain" description="PPC" evidence="1">
    <location>
        <begin position="12"/>
        <end position="148"/>
    </location>
</feature>
<dbReference type="InterPro" id="IPR005175">
    <property type="entry name" value="PPC_dom"/>
</dbReference>
<organism evidence="2 3">
    <name type="scientific">Bordetella flabilis</name>
    <dbReference type="NCBI Taxonomy" id="463014"/>
    <lineage>
        <taxon>Bacteria</taxon>
        <taxon>Pseudomonadati</taxon>
        <taxon>Pseudomonadota</taxon>
        <taxon>Betaproteobacteria</taxon>
        <taxon>Burkholderiales</taxon>
        <taxon>Alcaligenaceae</taxon>
        <taxon>Bordetella</taxon>
    </lineage>
</organism>
<dbReference type="PIRSF" id="PIRSF016702">
    <property type="entry name" value="DNA_bp_PD1"/>
    <property type="match status" value="1"/>
</dbReference>
<gene>
    <name evidence="2" type="ORF">BAU07_14630</name>
</gene>
<dbReference type="InterPro" id="IPR025707">
    <property type="entry name" value="DNA_bp_PD1"/>
</dbReference>
<dbReference type="PANTHER" id="PTHR34988:SF1">
    <property type="entry name" value="DNA-BINDING PROTEIN"/>
    <property type="match status" value="1"/>
</dbReference>
<proteinExistence type="predicted"/>
<reference evidence="2 3" key="1">
    <citation type="submission" date="2016-06" db="EMBL/GenBank/DDBJ databases">
        <title>Complete genome sequences of Bordetella bronchialis and Bordetella flabilis.</title>
        <authorList>
            <person name="LiPuma J.J."/>
            <person name="Spilker T."/>
        </authorList>
    </citation>
    <scope>NUCLEOTIDE SEQUENCE [LARGE SCALE GENOMIC DNA]</scope>
    <source>
        <strain evidence="2 3">AU10664</strain>
    </source>
</reference>
<name>A0A193GDQ5_9BORD</name>
<keyword evidence="2" id="KW-0238">DNA-binding</keyword>
<dbReference type="OrthoDB" id="9798999at2"/>
<dbReference type="SUPFAM" id="SSF117856">
    <property type="entry name" value="AF0104/ALDC/Ptd012-like"/>
    <property type="match status" value="1"/>
</dbReference>
<dbReference type="STRING" id="463014.BAU07_14630"/>
<dbReference type="AlphaFoldDB" id="A0A193GDQ5"/>
<sequence>MRLQSMTEHKRYIPTPTGFLMVLRQGDDAFARLEALMEQESVPSAVISGFGFAGTVTFGFFDFEKKAYRPKTMETLELTNITGTLAWKEGKPAIHAHGVAGDESFRTFGGHLLALEVGRGSLEISITVMPVRLERAVDPDIGANVLQL</sequence>
<evidence type="ECO:0000259" key="1">
    <source>
        <dbReference type="PROSITE" id="PS51742"/>
    </source>
</evidence>
<evidence type="ECO:0000313" key="2">
    <source>
        <dbReference type="EMBL" id="ANN78167.1"/>
    </source>
</evidence>
<dbReference type="PROSITE" id="PS51742">
    <property type="entry name" value="PPC"/>
    <property type="match status" value="1"/>
</dbReference>
<accession>A0A193GDQ5</accession>
<dbReference type="GO" id="GO:0003677">
    <property type="term" value="F:DNA binding"/>
    <property type="evidence" value="ECO:0007669"/>
    <property type="project" value="UniProtKB-KW"/>
</dbReference>
<protein>
    <submittedName>
        <fullName evidence="2">DNA-binding protein</fullName>
    </submittedName>
</protein>
<dbReference type="Pfam" id="PF03479">
    <property type="entry name" value="PCC"/>
    <property type="match status" value="1"/>
</dbReference>
<evidence type="ECO:0000313" key="3">
    <source>
        <dbReference type="Proteomes" id="UP000091926"/>
    </source>
</evidence>
<dbReference type="PANTHER" id="PTHR34988">
    <property type="entry name" value="PROTEIN, PUTATIVE-RELATED"/>
    <property type="match status" value="1"/>
</dbReference>
<dbReference type="Proteomes" id="UP000091926">
    <property type="component" value="Chromosome"/>
</dbReference>
<dbReference type="EMBL" id="CP016172">
    <property type="protein sequence ID" value="ANN78167.1"/>
    <property type="molecule type" value="Genomic_DNA"/>
</dbReference>
<dbReference type="KEGG" id="bfz:BAU07_14630"/>